<gene>
    <name evidence="2" type="ORF">TH6_13940</name>
</gene>
<dbReference type="InterPro" id="IPR000305">
    <property type="entry name" value="GIY-YIG_endonuc"/>
</dbReference>
<reference evidence="2 3" key="1">
    <citation type="submission" date="2014-07" db="EMBL/GenBank/DDBJ databases">
        <title>Draft genome sequence of Thalassospira profundimaris R8-17.</title>
        <authorList>
            <person name="Lai Q."/>
            <person name="Shao Z."/>
        </authorList>
    </citation>
    <scope>NUCLEOTIDE SEQUENCE [LARGE SCALE GENOMIC DNA]</scope>
    <source>
        <strain evidence="2 3">R8-17</strain>
    </source>
</reference>
<evidence type="ECO:0000313" key="3">
    <source>
        <dbReference type="Proteomes" id="UP000253061"/>
    </source>
</evidence>
<dbReference type="CDD" id="cd10447">
    <property type="entry name" value="GIY-YIG_unchar_2"/>
    <property type="match status" value="1"/>
</dbReference>
<evidence type="ECO:0000313" key="2">
    <source>
        <dbReference type="EMBL" id="RCK20883.1"/>
    </source>
</evidence>
<keyword evidence="2" id="KW-0378">Hydrolase</keyword>
<organism evidence="2 3">
    <name type="scientific">Thalassospira profundimaris</name>
    <dbReference type="NCBI Taxonomy" id="502049"/>
    <lineage>
        <taxon>Bacteria</taxon>
        <taxon>Pseudomonadati</taxon>
        <taxon>Pseudomonadota</taxon>
        <taxon>Alphaproteobacteria</taxon>
        <taxon>Rhodospirillales</taxon>
        <taxon>Thalassospiraceae</taxon>
        <taxon>Thalassospira</taxon>
    </lineage>
</organism>
<sequence length="308" mass="34485">MAMGRSIRLFLVDGTPTGIITAEIMNWTGHIISAPRINLPHLLKRHEVTRTGVYFLSGPNPENPNKTLVYIGESDNVSRRLISHNNDASKEFWDKTFVITSKDQNLTKAHARYLESRLISIAASTGRINLVNATAPEYGYLPEADLADMEFFIEQIRIVMPVLGMDFLREKPNTAESPLIKEASTERSPTFEIYSPKYKLTAKARQIDGDFVVLAGSHARSSWDSSAGGYRSLHEQLIEEGRLVPEREGILYFNEDTIFSSPSAASATIFGRPDNGRTTWRVEGTNKTYADWQNEQISSSTEPPSNND</sequence>
<accession>A0A367V6X2</accession>
<dbReference type="EMBL" id="JPWB01000006">
    <property type="protein sequence ID" value="RCK20883.1"/>
    <property type="molecule type" value="Genomic_DNA"/>
</dbReference>
<dbReference type="Pfam" id="PF14267">
    <property type="entry name" value="DUF4357"/>
    <property type="match status" value="1"/>
</dbReference>
<comment type="caution">
    <text evidence="2">The sequence shown here is derived from an EMBL/GenBank/DDBJ whole genome shotgun (WGS) entry which is preliminary data.</text>
</comment>
<proteinExistence type="predicted"/>
<name>A0A367V6X2_9PROT</name>
<dbReference type="GO" id="GO:0004519">
    <property type="term" value="F:endonuclease activity"/>
    <property type="evidence" value="ECO:0007669"/>
    <property type="project" value="UniProtKB-KW"/>
</dbReference>
<feature type="domain" description="GIY-YIG" evidence="1">
    <location>
        <begin position="49"/>
        <end position="130"/>
    </location>
</feature>
<keyword evidence="2" id="KW-0540">Nuclease</keyword>
<protein>
    <submittedName>
        <fullName evidence="2">Endonuclease</fullName>
    </submittedName>
</protein>
<dbReference type="Proteomes" id="UP000253061">
    <property type="component" value="Unassembled WGS sequence"/>
</dbReference>
<evidence type="ECO:0000259" key="1">
    <source>
        <dbReference type="PROSITE" id="PS50164"/>
    </source>
</evidence>
<keyword evidence="2" id="KW-0255">Endonuclease</keyword>
<dbReference type="InterPro" id="IPR025579">
    <property type="entry name" value="DUF4357"/>
</dbReference>
<dbReference type="AlphaFoldDB" id="A0A367V6X2"/>
<dbReference type="PROSITE" id="PS50164">
    <property type="entry name" value="GIY_YIG"/>
    <property type="match status" value="1"/>
</dbReference>